<dbReference type="EMBL" id="GGEC01060537">
    <property type="protein sequence ID" value="MBX41021.1"/>
    <property type="molecule type" value="Transcribed_RNA"/>
</dbReference>
<accession>A0A2P2NEX4</accession>
<sequence>MDLETQMADRLTKALIGF</sequence>
<protein>
    <submittedName>
        <fullName evidence="1">Uncharacterized protein</fullName>
    </submittedName>
</protein>
<reference evidence="1" key="1">
    <citation type="submission" date="2018-02" db="EMBL/GenBank/DDBJ databases">
        <title>Rhizophora mucronata_Transcriptome.</title>
        <authorList>
            <person name="Meera S.P."/>
            <person name="Sreeshan A."/>
            <person name="Augustine A."/>
        </authorList>
    </citation>
    <scope>NUCLEOTIDE SEQUENCE</scope>
    <source>
        <tissue evidence="1">Leaf</tissue>
    </source>
</reference>
<evidence type="ECO:0000313" key="1">
    <source>
        <dbReference type="EMBL" id="MBX41021.1"/>
    </source>
</evidence>
<name>A0A2P2NEX4_RHIMU</name>
<organism evidence="1">
    <name type="scientific">Rhizophora mucronata</name>
    <name type="common">Asiatic mangrove</name>
    <dbReference type="NCBI Taxonomy" id="61149"/>
    <lineage>
        <taxon>Eukaryota</taxon>
        <taxon>Viridiplantae</taxon>
        <taxon>Streptophyta</taxon>
        <taxon>Embryophyta</taxon>
        <taxon>Tracheophyta</taxon>
        <taxon>Spermatophyta</taxon>
        <taxon>Magnoliopsida</taxon>
        <taxon>eudicotyledons</taxon>
        <taxon>Gunneridae</taxon>
        <taxon>Pentapetalae</taxon>
        <taxon>rosids</taxon>
        <taxon>fabids</taxon>
        <taxon>Malpighiales</taxon>
        <taxon>Rhizophoraceae</taxon>
        <taxon>Rhizophora</taxon>
    </lineage>
</organism>
<dbReference type="AlphaFoldDB" id="A0A2P2NEX4"/>
<proteinExistence type="predicted"/>